<proteinExistence type="predicted"/>
<sequence>MESLAQRASDFLFGDRSSPMHTEGTPEGTPKGASGQLDQRIALEILAFLKASEPDQSGTDTLHPTQRRGVSTASEQALRSSSSSGLSQHTINKVVLPTQSKSRNKESSHKSYAHSTYSRAVRDTHHQREVDVLKTQLRELQDKSAQRERYIVRMQEKYVEFTTSLNESHAALEASKRNVQTLQNQLTHEQARREEAEKLTGARRRELQEAQAYLETSDSMSAQEVVGLVKAVNLEIFQFAATASESASPSSNAHLPTTTALDELKTHIGVNLTAIIRCKSSSDSDPIFLFQMAIQVTLLKIASEWTHILGLPFQNHTGILAAYTSVRRSSPQSVSARWRALVYSRHKYEDLGQAFGRLHNHLISSTTTVMHALGYALSKEVLVSGVKPITEAIIRLDRAAGEAALSQNLTVAVVVPGATFDSRKMEDMDGSSDSSKAGMVACCIELGLHCTERGGSGEPVVDELLLKPKVLLESTFHDQQ</sequence>
<keyword evidence="4" id="KW-1185">Reference proteome</keyword>
<evidence type="ECO:0000256" key="2">
    <source>
        <dbReference type="SAM" id="MobiDB-lite"/>
    </source>
</evidence>
<feature type="region of interest" description="Disordered" evidence="2">
    <location>
        <begin position="1"/>
        <end position="34"/>
    </location>
</feature>
<dbReference type="EMBL" id="KN880639">
    <property type="protein sequence ID" value="KIY64373.1"/>
    <property type="molecule type" value="Genomic_DNA"/>
</dbReference>
<feature type="coiled-coil region" evidence="1">
    <location>
        <begin position="165"/>
        <end position="199"/>
    </location>
</feature>
<reference evidence="3 4" key="1">
    <citation type="journal article" date="2015" name="Fungal Genet. Biol.">
        <title>Evolution of novel wood decay mechanisms in Agaricales revealed by the genome sequences of Fistulina hepatica and Cylindrobasidium torrendii.</title>
        <authorList>
            <person name="Floudas D."/>
            <person name="Held B.W."/>
            <person name="Riley R."/>
            <person name="Nagy L.G."/>
            <person name="Koehler G."/>
            <person name="Ransdell A.S."/>
            <person name="Younus H."/>
            <person name="Chow J."/>
            <person name="Chiniquy J."/>
            <person name="Lipzen A."/>
            <person name="Tritt A."/>
            <person name="Sun H."/>
            <person name="Haridas S."/>
            <person name="LaButti K."/>
            <person name="Ohm R.A."/>
            <person name="Kues U."/>
            <person name="Blanchette R.A."/>
            <person name="Grigoriev I.V."/>
            <person name="Minto R.E."/>
            <person name="Hibbett D.S."/>
        </authorList>
    </citation>
    <scope>NUCLEOTIDE SEQUENCE [LARGE SCALE GENOMIC DNA]</scope>
    <source>
        <strain evidence="3 4">FP15055 ss-10</strain>
    </source>
</reference>
<accession>A0A0D7B169</accession>
<keyword evidence="1" id="KW-0175">Coiled coil</keyword>
<feature type="compositionally biased region" description="Polar residues" evidence="2">
    <location>
        <begin position="54"/>
        <end position="64"/>
    </location>
</feature>
<evidence type="ECO:0000313" key="4">
    <source>
        <dbReference type="Proteomes" id="UP000054007"/>
    </source>
</evidence>
<feature type="compositionally biased region" description="Low complexity" evidence="2">
    <location>
        <begin position="71"/>
        <end position="88"/>
    </location>
</feature>
<dbReference type="AlphaFoldDB" id="A0A0D7B169"/>
<evidence type="ECO:0000256" key="1">
    <source>
        <dbReference type="SAM" id="Coils"/>
    </source>
</evidence>
<gene>
    <name evidence="3" type="ORF">CYLTODRAFT_102542</name>
</gene>
<dbReference type="Proteomes" id="UP000054007">
    <property type="component" value="Unassembled WGS sequence"/>
</dbReference>
<evidence type="ECO:0000313" key="3">
    <source>
        <dbReference type="EMBL" id="KIY64373.1"/>
    </source>
</evidence>
<organism evidence="3 4">
    <name type="scientific">Cylindrobasidium torrendii FP15055 ss-10</name>
    <dbReference type="NCBI Taxonomy" id="1314674"/>
    <lineage>
        <taxon>Eukaryota</taxon>
        <taxon>Fungi</taxon>
        <taxon>Dikarya</taxon>
        <taxon>Basidiomycota</taxon>
        <taxon>Agaricomycotina</taxon>
        <taxon>Agaricomycetes</taxon>
        <taxon>Agaricomycetidae</taxon>
        <taxon>Agaricales</taxon>
        <taxon>Marasmiineae</taxon>
        <taxon>Physalacriaceae</taxon>
        <taxon>Cylindrobasidium</taxon>
    </lineage>
</organism>
<dbReference type="OrthoDB" id="3028765at2759"/>
<protein>
    <submittedName>
        <fullName evidence="3">Uncharacterized protein</fullName>
    </submittedName>
</protein>
<name>A0A0D7B169_9AGAR</name>
<feature type="region of interest" description="Disordered" evidence="2">
    <location>
        <begin position="52"/>
        <end position="125"/>
    </location>
</feature>